<dbReference type="CDD" id="cd00882">
    <property type="entry name" value="Ras_like_GTPase"/>
    <property type="match status" value="1"/>
</dbReference>
<dbReference type="Proteomes" id="UP001651880">
    <property type="component" value="Unassembled WGS sequence"/>
</dbReference>
<dbReference type="PANTHER" id="PTHR40453:SF1">
    <property type="entry name" value="PROTEIN YOEF"/>
    <property type="match status" value="1"/>
</dbReference>
<evidence type="ECO:0000313" key="3">
    <source>
        <dbReference type="Proteomes" id="UP001651880"/>
    </source>
</evidence>
<name>A0ABT1NE95_9FIRM</name>
<evidence type="ECO:0000313" key="2">
    <source>
        <dbReference type="EMBL" id="MCQ1529567.1"/>
    </source>
</evidence>
<comment type="similarity">
    <text evidence="1">Belongs to the EutP/PduV family.</text>
</comment>
<dbReference type="PANTHER" id="PTHR40453">
    <property type="entry name" value="PROTEIN YOEF"/>
    <property type="match status" value="1"/>
</dbReference>
<dbReference type="Pfam" id="PF10662">
    <property type="entry name" value="PduV-EutP"/>
    <property type="match status" value="1"/>
</dbReference>
<proteinExistence type="inferred from homology"/>
<keyword evidence="1" id="KW-0547">Nucleotide-binding</keyword>
<accession>A0ABT1NE95</accession>
<comment type="caution">
    <text evidence="2">The sequence shown here is derived from an EMBL/GenBank/DDBJ whole genome shotgun (WGS) entry which is preliminary data.</text>
</comment>
<organism evidence="2 3">
    <name type="scientific">Lutispora saccharofermentans</name>
    <dbReference type="NCBI Taxonomy" id="3024236"/>
    <lineage>
        <taxon>Bacteria</taxon>
        <taxon>Bacillati</taxon>
        <taxon>Bacillota</taxon>
        <taxon>Clostridia</taxon>
        <taxon>Lutisporales</taxon>
        <taxon>Lutisporaceae</taxon>
        <taxon>Lutispora</taxon>
    </lineage>
</organism>
<dbReference type="RefSeq" id="WP_255227081.1">
    <property type="nucleotide sequence ID" value="NZ_JAJEKE010000006.1"/>
</dbReference>
<dbReference type="InterPro" id="IPR012381">
    <property type="entry name" value="EutP_PduV"/>
</dbReference>
<reference evidence="2 3" key="1">
    <citation type="submission" date="2021-10" db="EMBL/GenBank/DDBJ databases">
        <title>Lutispora strain m25 sp. nov., a thermophilic, non-spore-forming bacterium isolated from a lab-scale methanogenic bioreactor digesting anaerobic sludge.</title>
        <authorList>
            <person name="El Houari A."/>
            <person name="Mcdonald J."/>
        </authorList>
    </citation>
    <scope>NUCLEOTIDE SEQUENCE [LARGE SCALE GENOMIC DNA]</scope>
    <source>
        <strain evidence="3">m25</strain>
    </source>
</reference>
<dbReference type="NCBIfam" id="TIGR02528">
    <property type="entry name" value="EutP"/>
    <property type="match status" value="1"/>
</dbReference>
<dbReference type="InterPro" id="IPR027417">
    <property type="entry name" value="P-loop_NTPase"/>
</dbReference>
<dbReference type="EMBL" id="JAJEKE010000006">
    <property type="protein sequence ID" value="MCQ1529567.1"/>
    <property type="molecule type" value="Genomic_DNA"/>
</dbReference>
<sequence length="142" mass="16008">MKSVILIGKSGAGKTTLIQKLLNQPSENRKTQSLEFFSSMIDTPGEYLENKSYYKALLVSSIECDAILLLQDPCDEVCFYPPGFATMFNKHTIGVITKIDRYEGNIESAMKCLTSAGADRIFMISSYTEEGLYELKKYLEYL</sequence>
<dbReference type="SUPFAM" id="SSF52540">
    <property type="entry name" value="P-loop containing nucleoside triphosphate hydrolases"/>
    <property type="match status" value="1"/>
</dbReference>
<protein>
    <submittedName>
        <fullName evidence="2">EutP/PduV family microcompartment system protein</fullName>
    </submittedName>
</protein>
<dbReference type="PIRSF" id="PIRSF036409">
    <property type="entry name" value="EutP_PduV"/>
    <property type="match status" value="1"/>
</dbReference>
<gene>
    <name evidence="2" type="ORF">LJD61_08375</name>
</gene>
<dbReference type="Gene3D" id="3.40.50.300">
    <property type="entry name" value="P-loop containing nucleotide triphosphate hydrolases"/>
    <property type="match status" value="1"/>
</dbReference>
<evidence type="ECO:0000256" key="1">
    <source>
        <dbReference type="PIRNR" id="PIRNR036409"/>
    </source>
</evidence>
<keyword evidence="3" id="KW-1185">Reference proteome</keyword>